<dbReference type="InterPro" id="IPR008407">
    <property type="entry name" value="Brnchd-chn_aa_trnsp_AzlD"/>
</dbReference>
<evidence type="ECO:0000313" key="3">
    <source>
        <dbReference type="EMBL" id="NVH57706.1"/>
    </source>
</evidence>
<feature type="transmembrane region" description="Helical" evidence="1">
    <location>
        <begin position="42"/>
        <end position="60"/>
    </location>
</feature>
<dbReference type="Pfam" id="PF05437">
    <property type="entry name" value="AzlD"/>
    <property type="match status" value="1"/>
</dbReference>
<dbReference type="RefSeq" id="WP_101695562.1">
    <property type="nucleotide sequence ID" value="NZ_JAAITX010000002.1"/>
</dbReference>
<accession>A0A850HH36</accession>
<sequence length="110" mass="11844">MPLSAGISFFIILLVALATFGTRVIPFLVFPRGKEIPPVVQYLGKVLTPAVIGMLVVYCLKETPVLSGSHGLPELIAVVVTAGLHVWKRNNLLSIGVGTVLYMVLVQTIF</sequence>
<gene>
    <name evidence="3" type="ORF">G5A66_03370</name>
    <name evidence="2" type="ORF">G5A75_04830</name>
</gene>
<dbReference type="AlphaFoldDB" id="A0A850HH36"/>
<comment type="caution">
    <text evidence="3">The sequence shown here is derived from an EMBL/GenBank/DDBJ whole genome shotgun (WGS) entry which is preliminary data.</text>
</comment>
<keyword evidence="1" id="KW-1133">Transmembrane helix</keyword>
<dbReference type="PIRSF" id="PIRSF003203">
    <property type="entry name" value="AzlD"/>
    <property type="match status" value="1"/>
</dbReference>
<reference evidence="3" key="2">
    <citation type="submission" date="2020-02" db="EMBL/GenBank/DDBJ databases">
        <authorList>
            <person name="Littmann E."/>
            <person name="Sorbara M."/>
        </authorList>
    </citation>
    <scope>NUCLEOTIDE SEQUENCE</scope>
    <source>
        <strain evidence="3">MSK.17.11</strain>
        <strain evidence="2">MSK.17.38</strain>
    </source>
</reference>
<organism evidence="3 4">
    <name type="scientific">Dorea phocaeensis</name>
    <dbReference type="NCBI Taxonomy" id="2040291"/>
    <lineage>
        <taxon>Bacteria</taxon>
        <taxon>Bacillati</taxon>
        <taxon>Bacillota</taxon>
        <taxon>Clostridia</taxon>
        <taxon>Lachnospirales</taxon>
        <taxon>Lachnospiraceae</taxon>
        <taxon>Dorea</taxon>
    </lineage>
</organism>
<dbReference type="Proteomes" id="UP000528555">
    <property type="component" value="Unassembled WGS sequence"/>
</dbReference>
<keyword evidence="4" id="KW-1185">Reference proteome</keyword>
<dbReference type="EMBL" id="JAAITX010000002">
    <property type="protein sequence ID" value="NVH57706.1"/>
    <property type="molecule type" value="Genomic_DNA"/>
</dbReference>
<dbReference type="Proteomes" id="UP000701680">
    <property type="component" value="Unassembled WGS sequence"/>
</dbReference>
<keyword evidence="1" id="KW-0812">Transmembrane</keyword>
<dbReference type="OrthoDB" id="308265at2"/>
<evidence type="ECO:0000313" key="5">
    <source>
        <dbReference type="Proteomes" id="UP000701680"/>
    </source>
</evidence>
<protein>
    <submittedName>
        <fullName evidence="3">Branched-chain amino acid transporter AzlD</fullName>
    </submittedName>
</protein>
<evidence type="ECO:0000313" key="4">
    <source>
        <dbReference type="Proteomes" id="UP000528555"/>
    </source>
</evidence>
<evidence type="ECO:0000313" key="2">
    <source>
        <dbReference type="EMBL" id="NSK14207.1"/>
    </source>
</evidence>
<proteinExistence type="predicted"/>
<feature type="transmembrane region" description="Helical" evidence="1">
    <location>
        <begin position="92"/>
        <end position="109"/>
    </location>
</feature>
<evidence type="ECO:0000256" key="1">
    <source>
        <dbReference type="SAM" id="Phobius"/>
    </source>
</evidence>
<name>A0A850HH36_9FIRM</name>
<dbReference type="EMBL" id="JAAIUO010000002">
    <property type="protein sequence ID" value="NSK14207.1"/>
    <property type="molecule type" value="Genomic_DNA"/>
</dbReference>
<keyword evidence="1" id="KW-0472">Membrane</keyword>
<reference evidence="4 5" key="1">
    <citation type="journal article" date="2020" name="Cell Host Microbe">
        <title>Functional and Genomic Variation between Human-Derived Isolates of Lachnospiraceae Reveals Inter- and Intra-Species Diversity.</title>
        <authorList>
            <person name="Sorbara M.T."/>
            <person name="Littmann E.R."/>
            <person name="Fontana E."/>
            <person name="Moody T.U."/>
            <person name="Kohout C.E."/>
            <person name="Gjonbalaj M."/>
            <person name="Eaton V."/>
            <person name="Seok R."/>
            <person name="Leiner I.M."/>
            <person name="Pamer E.G."/>
        </authorList>
    </citation>
    <scope>NUCLEOTIDE SEQUENCE [LARGE SCALE GENOMIC DNA]</scope>
    <source>
        <strain evidence="3 4">MSK.17.11</strain>
        <strain evidence="2 5">MSK.17.38</strain>
    </source>
</reference>